<name>A0A6J5MBQ7_9CAUD</name>
<organism evidence="1">
    <name type="scientific">uncultured Caudovirales phage</name>
    <dbReference type="NCBI Taxonomy" id="2100421"/>
    <lineage>
        <taxon>Viruses</taxon>
        <taxon>Duplodnaviria</taxon>
        <taxon>Heunggongvirae</taxon>
        <taxon>Uroviricota</taxon>
        <taxon>Caudoviricetes</taxon>
        <taxon>Peduoviridae</taxon>
        <taxon>Maltschvirus</taxon>
        <taxon>Maltschvirus maltsch</taxon>
    </lineage>
</organism>
<gene>
    <name evidence="1" type="ORF">UFOVP412_55</name>
</gene>
<proteinExistence type="predicted"/>
<evidence type="ECO:0000313" key="1">
    <source>
        <dbReference type="EMBL" id="CAB4141159.1"/>
    </source>
</evidence>
<protein>
    <submittedName>
        <fullName evidence="1">Uncharacterized protein</fullName>
    </submittedName>
</protein>
<dbReference type="EMBL" id="LR796387">
    <property type="protein sequence ID" value="CAB4141159.1"/>
    <property type="molecule type" value="Genomic_DNA"/>
</dbReference>
<sequence>MSRKCRAFSKSKLGIEPADNRKAFYAGWEAALAEPVQEPVEPVPPKTAWAHLPNAVYIDRILAHVKEHPEKWAAGYDKKDWKAAWVAVYDTACTAAWVAVYDTARDEALDAAREAVWAAARGATVALIAWDYAGELLSLPPEQVKARADEGDRAAVLLYPAMVAMREDK</sequence>
<accession>A0A6J5MBQ7</accession>
<reference evidence="1" key="1">
    <citation type="submission" date="2020-04" db="EMBL/GenBank/DDBJ databases">
        <authorList>
            <person name="Chiriac C."/>
            <person name="Salcher M."/>
            <person name="Ghai R."/>
            <person name="Kavagutti S V."/>
        </authorList>
    </citation>
    <scope>NUCLEOTIDE SEQUENCE</scope>
</reference>